<organism evidence="2 3">
    <name type="scientific">Parastrongyloides trichosuri</name>
    <name type="common">Possum-specific nematode worm</name>
    <dbReference type="NCBI Taxonomy" id="131310"/>
    <lineage>
        <taxon>Eukaryota</taxon>
        <taxon>Metazoa</taxon>
        <taxon>Ecdysozoa</taxon>
        <taxon>Nematoda</taxon>
        <taxon>Chromadorea</taxon>
        <taxon>Rhabditida</taxon>
        <taxon>Tylenchina</taxon>
        <taxon>Panagrolaimomorpha</taxon>
        <taxon>Strongyloidoidea</taxon>
        <taxon>Strongyloididae</taxon>
        <taxon>Parastrongyloides</taxon>
    </lineage>
</organism>
<sequence>EAVVDIQHVGHAAGHAGPEVEADRPQHHGDAAGHVFQAVGAAALDHGDGAGVAHPEALAGQAGGEQLAARGTVQHGVADDGVGLGGGQLRGGPDHEGRAGEALADIVVGLAGQLDPQALDGEGAEALAGRALELCLPASASGGLAGLAGRTCGRWPTTRRRPPCAGCCSAGRTVPASGRARGRARRPSAPGRPDCRRWGGGPCRPSGPDGPRRPSSAGG</sequence>
<feature type="region of interest" description="Disordered" evidence="1">
    <location>
        <begin position="1"/>
        <end position="26"/>
    </location>
</feature>
<dbReference type="WBParaSite" id="PTRK_0001578000.1">
    <property type="protein sequence ID" value="PTRK_0001578000.1"/>
    <property type="gene ID" value="PTRK_0001578000"/>
</dbReference>
<dbReference type="AlphaFoldDB" id="A0A0N5A2D4"/>
<keyword evidence="2" id="KW-1185">Reference proteome</keyword>
<protein>
    <submittedName>
        <fullName evidence="3">Integral membrane protein</fullName>
    </submittedName>
</protein>
<evidence type="ECO:0000313" key="3">
    <source>
        <dbReference type="WBParaSite" id="PTRK_0001578000.1"/>
    </source>
</evidence>
<dbReference type="Proteomes" id="UP000038045">
    <property type="component" value="Unplaced"/>
</dbReference>
<evidence type="ECO:0000313" key="2">
    <source>
        <dbReference type="Proteomes" id="UP000038045"/>
    </source>
</evidence>
<feature type="compositionally biased region" description="Low complexity" evidence="1">
    <location>
        <begin position="203"/>
        <end position="219"/>
    </location>
</feature>
<proteinExistence type="predicted"/>
<name>A0A0N5A2D4_PARTI</name>
<reference evidence="3" key="1">
    <citation type="submission" date="2017-02" db="UniProtKB">
        <authorList>
            <consortium name="WormBaseParasite"/>
        </authorList>
    </citation>
    <scope>IDENTIFICATION</scope>
</reference>
<evidence type="ECO:0000256" key="1">
    <source>
        <dbReference type="SAM" id="MobiDB-lite"/>
    </source>
</evidence>
<accession>A0A0N5A2D4</accession>
<feature type="region of interest" description="Disordered" evidence="1">
    <location>
        <begin position="78"/>
        <end position="98"/>
    </location>
</feature>
<feature type="region of interest" description="Disordered" evidence="1">
    <location>
        <begin position="171"/>
        <end position="219"/>
    </location>
</feature>